<keyword evidence="3" id="KW-1185">Reference proteome</keyword>
<gene>
    <name evidence="2" type="ORF">I596_436</name>
</gene>
<protein>
    <submittedName>
        <fullName evidence="2">Uncharacterized protein</fullName>
    </submittedName>
</protein>
<dbReference type="Proteomes" id="UP000076830">
    <property type="component" value="Chromosome"/>
</dbReference>
<reference evidence="2 3" key="1">
    <citation type="submission" date="2016-04" db="EMBL/GenBank/DDBJ databases">
        <title>Complete genome sequence of Dokdonella koreensis DS-123T.</title>
        <authorList>
            <person name="Kim J.F."/>
            <person name="Lee H."/>
            <person name="Kwak M.-J."/>
        </authorList>
    </citation>
    <scope>NUCLEOTIDE SEQUENCE [LARGE SCALE GENOMIC DNA]</scope>
    <source>
        <strain evidence="2 3">DS-123</strain>
    </source>
</reference>
<evidence type="ECO:0000313" key="2">
    <source>
        <dbReference type="EMBL" id="ANB16473.1"/>
    </source>
</evidence>
<dbReference type="AlphaFoldDB" id="A0A167GEK8"/>
<dbReference type="EMBL" id="CP015249">
    <property type="protein sequence ID" value="ANB16473.1"/>
    <property type="molecule type" value="Genomic_DNA"/>
</dbReference>
<dbReference type="STRING" id="1300342.I596_436"/>
<feature type="compositionally biased region" description="Basic and acidic residues" evidence="1">
    <location>
        <begin position="17"/>
        <end position="37"/>
    </location>
</feature>
<sequence length="229" mass="25459">MSLNRLASLHVSLTPTAHRDRCTRAEETRPPRTDPRNLRGGRCTPRTAGAPARSHHHRRPARANGPAQAPASGPHQRRMRRASTPGARCMPRQLASTNTQRPPGRPARTRPARRIAVSIHNGRNRPAGFHRVFSSRLRRVFRAFPAGRRAAGPRAGGRPTGRRPARRDRHRRHAGRPRPGQAPAHRLPFRRWHDVFASAPMSSILRHASCATTGACCKCRRAYSIASPT</sequence>
<accession>A0A167GEK8</accession>
<feature type="compositionally biased region" description="Basic residues" evidence="1">
    <location>
        <begin position="160"/>
        <end position="176"/>
    </location>
</feature>
<feature type="region of interest" description="Disordered" evidence="1">
    <location>
        <begin position="17"/>
        <end position="116"/>
    </location>
</feature>
<organism evidence="2 3">
    <name type="scientific">Dokdonella koreensis DS-123</name>
    <dbReference type="NCBI Taxonomy" id="1300342"/>
    <lineage>
        <taxon>Bacteria</taxon>
        <taxon>Pseudomonadati</taxon>
        <taxon>Pseudomonadota</taxon>
        <taxon>Gammaproteobacteria</taxon>
        <taxon>Lysobacterales</taxon>
        <taxon>Rhodanobacteraceae</taxon>
        <taxon>Dokdonella</taxon>
    </lineage>
</organism>
<proteinExistence type="predicted"/>
<name>A0A167GEK8_9GAMM</name>
<feature type="region of interest" description="Disordered" evidence="1">
    <location>
        <begin position="147"/>
        <end position="185"/>
    </location>
</feature>
<evidence type="ECO:0000256" key="1">
    <source>
        <dbReference type="SAM" id="MobiDB-lite"/>
    </source>
</evidence>
<dbReference type="KEGG" id="dko:I596_436"/>
<evidence type="ECO:0000313" key="3">
    <source>
        <dbReference type="Proteomes" id="UP000076830"/>
    </source>
</evidence>